<organism evidence="5 6">
    <name type="scientific">Paraburkholderia metrosideri</name>
    <dbReference type="NCBI Taxonomy" id="580937"/>
    <lineage>
        <taxon>Bacteria</taxon>
        <taxon>Pseudomonadati</taxon>
        <taxon>Pseudomonadota</taxon>
        <taxon>Betaproteobacteria</taxon>
        <taxon>Burkholderiales</taxon>
        <taxon>Burkholderiaceae</taxon>
        <taxon>Paraburkholderia</taxon>
    </lineage>
</organism>
<dbReference type="Pfam" id="PF00196">
    <property type="entry name" value="GerE"/>
    <property type="match status" value="1"/>
</dbReference>
<keyword evidence="2" id="KW-0238">DNA-binding</keyword>
<keyword evidence="1" id="KW-0805">Transcription regulation</keyword>
<dbReference type="InterPro" id="IPR016032">
    <property type="entry name" value="Sig_transdc_resp-reg_C-effctor"/>
</dbReference>
<gene>
    <name evidence="5" type="ORF">LMG28140_00039</name>
</gene>
<keyword evidence="6" id="KW-1185">Reference proteome</keyword>
<dbReference type="PROSITE" id="PS00622">
    <property type="entry name" value="HTH_LUXR_1"/>
    <property type="match status" value="1"/>
</dbReference>
<dbReference type="Proteomes" id="UP000598032">
    <property type="component" value="Unassembled WGS sequence"/>
</dbReference>
<sequence>MNSRLFTEIATHHALARLIDNLNKPRFWKNLILFLNEVIPFDNALALQVVADGTPHVFAEYCPAGAGSPSPVPFYLNGLYLLDPFLQSAHEGLADGLHRLEEIAPDLFRQSEYFLTYFRDVVGEDEVQLVVNQTTIKGTVMLSFGARTRFHPDSIGRLAVCTPWVISLIKQHLTCMNTLSNDNCDNGDLPGRVQQTLAVFGAELLSDREMEIARLVLRGNSSKAIAERLGISPETVKVHRRNLYNKLGISTQPELFSLFIQALEHEIK</sequence>
<comment type="caution">
    <text evidence="5">The sequence shown here is derived from an EMBL/GenBank/DDBJ whole genome shotgun (WGS) entry which is preliminary data.</text>
</comment>
<evidence type="ECO:0000313" key="5">
    <source>
        <dbReference type="EMBL" id="CAD6507160.1"/>
    </source>
</evidence>
<evidence type="ECO:0000259" key="4">
    <source>
        <dbReference type="PROSITE" id="PS50043"/>
    </source>
</evidence>
<evidence type="ECO:0000256" key="1">
    <source>
        <dbReference type="ARBA" id="ARBA00023015"/>
    </source>
</evidence>
<dbReference type="EMBL" id="CAJHCP010000001">
    <property type="protein sequence ID" value="CAD6507160.1"/>
    <property type="molecule type" value="Genomic_DNA"/>
</dbReference>
<dbReference type="PROSITE" id="PS50043">
    <property type="entry name" value="HTH_LUXR_2"/>
    <property type="match status" value="1"/>
</dbReference>
<dbReference type="SUPFAM" id="SSF46894">
    <property type="entry name" value="C-terminal effector domain of the bipartite response regulators"/>
    <property type="match status" value="1"/>
</dbReference>
<reference evidence="5 6" key="1">
    <citation type="submission" date="2020-10" db="EMBL/GenBank/DDBJ databases">
        <authorList>
            <person name="Peeters C."/>
        </authorList>
    </citation>
    <scope>NUCLEOTIDE SEQUENCE [LARGE SCALE GENOMIC DNA]</scope>
    <source>
        <strain evidence="5 6">LMG 28140</strain>
    </source>
</reference>
<dbReference type="InterPro" id="IPR036388">
    <property type="entry name" value="WH-like_DNA-bd_sf"/>
</dbReference>
<evidence type="ECO:0000256" key="3">
    <source>
        <dbReference type="ARBA" id="ARBA00023163"/>
    </source>
</evidence>
<accession>A0ABN7HBY6</accession>
<evidence type="ECO:0000313" key="6">
    <source>
        <dbReference type="Proteomes" id="UP000598032"/>
    </source>
</evidence>
<protein>
    <recommendedName>
        <fullName evidence="4">HTH luxR-type domain-containing protein</fullName>
    </recommendedName>
</protein>
<dbReference type="PANTHER" id="PTHR44688">
    <property type="entry name" value="DNA-BINDING TRANSCRIPTIONAL ACTIVATOR DEVR_DOSR"/>
    <property type="match status" value="1"/>
</dbReference>
<dbReference type="Gene3D" id="1.10.10.10">
    <property type="entry name" value="Winged helix-like DNA-binding domain superfamily/Winged helix DNA-binding domain"/>
    <property type="match status" value="1"/>
</dbReference>
<proteinExistence type="predicted"/>
<dbReference type="SMART" id="SM00421">
    <property type="entry name" value="HTH_LUXR"/>
    <property type="match status" value="1"/>
</dbReference>
<keyword evidence="3" id="KW-0804">Transcription</keyword>
<dbReference type="PRINTS" id="PR00038">
    <property type="entry name" value="HTHLUXR"/>
</dbReference>
<feature type="domain" description="HTH luxR-type" evidence="4">
    <location>
        <begin position="198"/>
        <end position="263"/>
    </location>
</feature>
<dbReference type="PANTHER" id="PTHR44688:SF16">
    <property type="entry name" value="DNA-BINDING TRANSCRIPTIONAL ACTIVATOR DEVR_DOSR"/>
    <property type="match status" value="1"/>
</dbReference>
<dbReference type="RefSeq" id="WP_201640296.1">
    <property type="nucleotide sequence ID" value="NZ_CAJHCP010000001.1"/>
</dbReference>
<evidence type="ECO:0000256" key="2">
    <source>
        <dbReference type="ARBA" id="ARBA00023125"/>
    </source>
</evidence>
<dbReference type="InterPro" id="IPR000792">
    <property type="entry name" value="Tscrpt_reg_LuxR_C"/>
</dbReference>
<dbReference type="CDD" id="cd06170">
    <property type="entry name" value="LuxR_C_like"/>
    <property type="match status" value="1"/>
</dbReference>
<name>A0ABN7HBY6_9BURK</name>